<comment type="similarity">
    <text evidence="1 4">Belongs to the UDP-glycosyltransferase family.</text>
</comment>
<dbReference type="GO" id="GO:0008194">
    <property type="term" value="F:UDP-glycosyltransferase activity"/>
    <property type="evidence" value="ECO:0007669"/>
    <property type="project" value="InterPro"/>
</dbReference>
<dbReference type="EMBL" id="GIFK01001820">
    <property type="protein sequence ID" value="NBJ59523.1"/>
    <property type="molecule type" value="Transcribed_RNA"/>
</dbReference>
<dbReference type="SUPFAM" id="SSF53756">
    <property type="entry name" value="UDP-Glycosyltransferase/glycogen phosphorylase"/>
    <property type="match status" value="1"/>
</dbReference>
<feature type="signal peptide" evidence="7">
    <location>
        <begin position="1"/>
        <end position="22"/>
    </location>
</feature>
<keyword evidence="2 4" id="KW-0328">Glycosyltransferase</keyword>
<protein>
    <submittedName>
        <fullName evidence="8">Putative glucosyl/glucuronosyl transferase</fullName>
    </submittedName>
</protein>
<organism evidence="8">
    <name type="scientific">Phlebotomus kandelakii</name>
    <dbReference type="NCBI Taxonomy" id="1109342"/>
    <lineage>
        <taxon>Eukaryota</taxon>
        <taxon>Metazoa</taxon>
        <taxon>Ecdysozoa</taxon>
        <taxon>Arthropoda</taxon>
        <taxon>Hexapoda</taxon>
        <taxon>Insecta</taxon>
        <taxon>Pterygota</taxon>
        <taxon>Neoptera</taxon>
        <taxon>Endopterygota</taxon>
        <taxon>Diptera</taxon>
        <taxon>Nematocera</taxon>
        <taxon>Psychodoidea</taxon>
        <taxon>Psychodidae</taxon>
        <taxon>Phlebotomus</taxon>
        <taxon>Larroussius</taxon>
    </lineage>
</organism>
<keyword evidence="7" id="KW-0732">Signal</keyword>
<evidence type="ECO:0000256" key="2">
    <source>
        <dbReference type="ARBA" id="ARBA00022676"/>
    </source>
</evidence>
<dbReference type="FunFam" id="3.40.50.2000:FF:000050">
    <property type="entry name" value="UDP-glucuronosyltransferase"/>
    <property type="match status" value="1"/>
</dbReference>
<evidence type="ECO:0000256" key="6">
    <source>
        <dbReference type="SAM" id="Phobius"/>
    </source>
</evidence>
<feature type="transmembrane region" description="Helical" evidence="6">
    <location>
        <begin position="479"/>
        <end position="509"/>
    </location>
</feature>
<evidence type="ECO:0000256" key="3">
    <source>
        <dbReference type="ARBA" id="ARBA00022679"/>
    </source>
</evidence>
<keyword evidence="3 4" id="KW-0808">Transferase</keyword>
<dbReference type="Pfam" id="PF00201">
    <property type="entry name" value="UDPGT"/>
    <property type="match status" value="1"/>
</dbReference>
<evidence type="ECO:0000256" key="7">
    <source>
        <dbReference type="SAM" id="SignalP"/>
    </source>
</evidence>
<reference evidence="8" key="1">
    <citation type="submission" date="2019-10" db="EMBL/GenBank/DDBJ databases">
        <title>Short sand fly seasons in Tbilisi, Georgia, hinder development of host immunity to saliva of the visceral leishmaniasis vector Phlebotomus kandelakii.</title>
        <authorList>
            <person name="Oliveira F."/>
            <person name="Giorgobiani E."/>
            <person name="Guimaraes-Costa A.B."/>
            <person name="Abdeladhim M."/>
            <person name="Oristian J."/>
            <person name="Tskhvaradze L."/>
            <person name="Tsertsvadze N."/>
            <person name="Zakalashvili M."/>
            <person name="Valenzuela J.G."/>
            <person name="Kamhawi S."/>
        </authorList>
    </citation>
    <scope>NUCLEOTIDE SEQUENCE</scope>
    <source>
        <strain evidence="8">Wild-capture in Tbilisi</strain>
        <tissue evidence="8">Salivary glands</tissue>
    </source>
</reference>
<feature type="chain" id="PRO_5025490402" evidence="7">
    <location>
        <begin position="23"/>
        <end position="540"/>
    </location>
</feature>
<dbReference type="PANTHER" id="PTHR48043">
    <property type="entry name" value="EG:EG0003.4 PROTEIN-RELATED"/>
    <property type="match status" value="1"/>
</dbReference>
<evidence type="ECO:0000256" key="1">
    <source>
        <dbReference type="ARBA" id="ARBA00009995"/>
    </source>
</evidence>
<dbReference type="PROSITE" id="PS00375">
    <property type="entry name" value="UDPGT"/>
    <property type="match status" value="1"/>
</dbReference>
<evidence type="ECO:0000313" key="8">
    <source>
        <dbReference type="EMBL" id="NBJ59523.1"/>
    </source>
</evidence>
<name>A0A6B2EB55_9DIPT</name>
<dbReference type="InterPro" id="IPR050271">
    <property type="entry name" value="UDP-glycosyltransferase"/>
</dbReference>
<keyword evidence="6" id="KW-0472">Membrane</keyword>
<dbReference type="InterPro" id="IPR035595">
    <property type="entry name" value="UDP_glycos_trans_CS"/>
</dbReference>
<dbReference type="Gene3D" id="3.40.50.2000">
    <property type="entry name" value="Glycogen Phosphorylase B"/>
    <property type="match status" value="2"/>
</dbReference>
<evidence type="ECO:0000256" key="5">
    <source>
        <dbReference type="SAM" id="MobiDB-lite"/>
    </source>
</evidence>
<sequence>MFFKTIFLLLFYLIYTADVLQCERILAIFPVPTRSHFILGETLVRALENRGHHITFLTPFRLREPPENIQEILLEGSEKFVWNEESLKELHQSHSVLESITQTIYGSAELANFTLSHGEVQKLMRSDAAFDLLLVDSFMMDALLGFAYHYKVPSVVVCSTTSKWTDEMVGNPNNPAYNPNLFLGSSNRMTLPERIVNSLLSLFVEISYQYLYLPAQEALYQRFFAPLQSRSEKLPPLDDLIHNVSSVLVNSHPGFHYPRALMPSVVEIGGIHIRQPKNVSEHVERFFQLAKGGVIVFTLGGTTRSKDLPKEKRDIFNRVFKSMPDVGIFWKWEDAKMPDQADNVIIGSWLPQYDLLLHRNTKLFITNGGLLSMYEAIHSGTPVLGFPMNGDEHFNVRRAEEAGFARTLSFDIFTEDSFRETLEDMLKNETYRLNAERMAILLKDNHTPAHQKAIYNIEMVMRSRGAQHLRPSSLSLATWQLYLVDVTLCIAAGCLLILAIPAAIIGIVLRRSNSASNAISKDAKRKTPSSDNRKKEKKEK</sequence>
<feature type="region of interest" description="Disordered" evidence="5">
    <location>
        <begin position="517"/>
        <end position="540"/>
    </location>
</feature>
<keyword evidence="6" id="KW-0812">Transmembrane</keyword>
<dbReference type="PANTHER" id="PTHR48043:SF159">
    <property type="entry name" value="EG:EG0003.4 PROTEIN-RELATED"/>
    <property type="match status" value="1"/>
</dbReference>
<proteinExistence type="inferred from homology"/>
<keyword evidence="6" id="KW-1133">Transmembrane helix</keyword>
<evidence type="ECO:0000256" key="4">
    <source>
        <dbReference type="RuleBase" id="RU003718"/>
    </source>
</evidence>
<dbReference type="AlphaFoldDB" id="A0A6B2EB55"/>
<dbReference type="InterPro" id="IPR002213">
    <property type="entry name" value="UDP_glucos_trans"/>
</dbReference>
<feature type="compositionally biased region" description="Basic and acidic residues" evidence="5">
    <location>
        <begin position="531"/>
        <end position="540"/>
    </location>
</feature>
<accession>A0A6B2EB55</accession>
<dbReference type="CDD" id="cd03784">
    <property type="entry name" value="GT1_Gtf-like"/>
    <property type="match status" value="1"/>
</dbReference>